<keyword evidence="2" id="KW-0479">Metal-binding</keyword>
<dbReference type="GO" id="GO:0046872">
    <property type="term" value="F:metal ion binding"/>
    <property type="evidence" value="ECO:0007669"/>
    <property type="project" value="UniProtKB-KW"/>
</dbReference>
<reference evidence="6 7" key="1">
    <citation type="submission" date="2019-03" db="EMBL/GenBank/DDBJ databases">
        <title>Metabolic potential of uncultured bacteria and archaea associated with petroleum seepage in deep-sea sediments.</title>
        <authorList>
            <person name="Dong X."/>
            <person name="Hubert C."/>
        </authorList>
    </citation>
    <scope>NUCLEOTIDE SEQUENCE [LARGE SCALE GENOMIC DNA]</scope>
    <source>
        <strain evidence="6">E44_bin18</strain>
    </source>
</reference>
<evidence type="ECO:0000256" key="1">
    <source>
        <dbReference type="ARBA" id="ARBA00022485"/>
    </source>
</evidence>
<accession>A0A523UPM1</accession>
<keyword evidence="4" id="KW-0411">Iron-sulfur</keyword>
<gene>
    <name evidence="6" type="ORF">E3J62_10260</name>
</gene>
<dbReference type="AlphaFoldDB" id="A0A523UPM1"/>
<dbReference type="InterPro" id="IPR050572">
    <property type="entry name" value="Fe-S_Ferredoxin"/>
</dbReference>
<evidence type="ECO:0000313" key="6">
    <source>
        <dbReference type="EMBL" id="TET44487.1"/>
    </source>
</evidence>
<evidence type="ECO:0000259" key="5">
    <source>
        <dbReference type="PROSITE" id="PS51379"/>
    </source>
</evidence>
<dbReference type="PANTHER" id="PTHR43687:SF1">
    <property type="entry name" value="FERREDOXIN III"/>
    <property type="match status" value="1"/>
</dbReference>
<dbReference type="GO" id="GO:0051539">
    <property type="term" value="F:4 iron, 4 sulfur cluster binding"/>
    <property type="evidence" value="ECO:0007669"/>
    <property type="project" value="UniProtKB-KW"/>
</dbReference>
<organism evidence="6 7">
    <name type="scientific">candidate division TA06 bacterium</name>
    <dbReference type="NCBI Taxonomy" id="2250710"/>
    <lineage>
        <taxon>Bacteria</taxon>
        <taxon>Bacteria division TA06</taxon>
    </lineage>
</organism>
<feature type="domain" description="4Fe-4S ferredoxin-type" evidence="5">
    <location>
        <begin position="6"/>
        <end position="35"/>
    </location>
</feature>
<dbReference type="Proteomes" id="UP000315525">
    <property type="component" value="Unassembled WGS sequence"/>
</dbReference>
<evidence type="ECO:0000256" key="2">
    <source>
        <dbReference type="ARBA" id="ARBA00022723"/>
    </source>
</evidence>
<evidence type="ECO:0000313" key="7">
    <source>
        <dbReference type="Proteomes" id="UP000315525"/>
    </source>
</evidence>
<dbReference type="PROSITE" id="PS00198">
    <property type="entry name" value="4FE4S_FER_1"/>
    <property type="match status" value="1"/>
</dbReference>
<protein>
    <submittedName>
        <fullName evidence="6">4Fe-4S dicluster domain-containing protein</fullName>
    </submittedName>
</protein>
<comment type="caution">
    <text evidence="6">The sequence shown here is derived from an EMBL/GenBank/DDBJ whole genome shotgun (WGS) entry which is preliminary data.</text>
</comment>
<dbReference type="PROSITE" id="PS51379">
    <property type="entry name" value="4FE4S_FER_2"/>
    <property type="match status" value="2"/>
</dbReference>
<dbReference type="Gene3D" id="3.30.70.20">
    <property type="match status" value="2"/>
</dbReference>
<dbReference type="SUPFAM" id="SSF54862">
    <property type="entry name" value="4Fe-4S ferredoxins"/>
    <property type="match status" value="1"/>
</dbReference>
<keyword evidence="3" id="KW-0408">Iron</keyword>
<proteinExistence type="predicted"/>
<dbReference type="PANTHER" id="PTHR43687">
    <property type="entry name" value="ADENYLYLSULFATE REDUCTASE, BETA SUBUNIT"/>
    <property type="match status" value="1"/>
</dbReference>
<feature type="domain" description="4Fe-4S ferredoxin-type" evidence="5">
    <location>
        <begin position="36"/>
        <end position="65"/>
    </location>
</feature>
<evidence type="ECO:0000256" key="4">
    <source>
        <dbReference type="ARBA" id="ARBA00023014"/>
    </source>
</evidence>
<dbReference type="Pfam" id="PF12838">
    <property type="entry name" value="Fer4_7"/>
    <property type="match status" value="1"/>
</dbReference>
<dbReference type="EMBL" id="SOJN01000123">
    <property type="protein sequence ID" value="TET44487.1"/>
    <property type="molecule type" value="Genomic_DNA"/>
</dbReference>
<dbReference type="InterPro" id="IPR017896">
    <property type="entry name" value="4Fe4S_Fe-S-bd"/>
</dbReference>
<keyword evidence="1" id="KW-0004">4Fe-4S</keyword>
<sequence length="81" mass="9192">MEKAKPRIVIKKEWCKGCAICVEFCPKDVFKMEGDYPVVVDIDACTQCELCEIMCPDFAILLEKTKSKKKSTKGKVQSTKK</sequence>
<dbReference type="InterPro" id="IPR017900">
    <property type="entry name" value="4Fe4S_Fe_S_CS"/>
</dbReference>
<name>A0A523UPM1_UNCT6</name>
<evidence type="ECO:0000256" key="3">
    <source>
        <dbReference type="ARBA" id="ARBA00023004"/>
    </source>
</evidence>